<organism evidence="5 6">
    <name type="scientific">Effusibacillus dendaii</name>
    <dbReference type="NCBI Taxonomy" id="2743772"/>
    <lineage>
        <taxon>Bacteria</taxon>
        <taxon>Bacillati</taxon>
        <taxon>Bacillota</taxon>
        <taxon>Bacilli</taxon>
        <taxon>Bacillales</taxon>
        <taxon>Alicyclobacillaceae</taxon>
        <taxon>Effusibacillus</taxon>
    </lineage>
</organism>
<reference evidence="5 6" key="1">
    <citation type="submission" date="2020-08" db="EMBL/GenBank/DDBJ databases">
        <title>Complete Genome Sequence of Effusibacillus dendaii Strain skT53, Isolated from Farmland soil.</title>
        <authorList>
            <person name="Konishi T."/>
            <person name="Kawasaki H."/>
        </authorList>
    </citation>
    <scope>NUCLEOTIDE SEQUENCE [LARGE SCALE GENOMIC DNA]</scope>
    <source>
        <strain evidence="6">skT53</strain>
    </source>
</reference>
<evidence type="ECO:0000313" key="5">
    <source>
        <dbReference type="EMBL" id="BCJ86403.1"/>
    </source>
</evidence>
<dbReference type="Gene3D" id="3.40.190.170">
    <property type="entry name" value="Bacterial extracellular solute-binding protein, family 7"/>
    <property type="match status" value="1"/>
</dbReference>
<keyword evidence="6" id="KW-1185">Reference proteome</keyword>
<dbReference type="PANTHER" id="PTHR33376:SF7">
    <property type="entry name" value="C4-DICARBOXYLATE-BINDING PROTEIN DCTB"/>
    <property type="match status" value="1"/>
</dbReference>
<accession>A0A7I8D8C8</accession>
<dbReference type="InterPro" id="IPR038404">
    <property type="entry name" value="TRAP_DctP_sf"/>
</dbReference>
<dbReference type="EMBL" id="AP023366">
    <property type="protein sequence ID" value="BCJ86403.1"/>
    <property type="molecule type" value="Genomic_DNA"/>
</dbReference>
<dbReference type="Pfam" id="PF03480">
    <property type="entry name" value="DctP"/>
    <property type="match status" value="1"/>
</dbReference>
<dbReference type="InterPro" id="IPR004682">
    <property type="entry name" value="TRAP_DctP"/>
</dbReference>
<sequence>MRIANKIGFVFAAVLLGLLPACAPRVIDHEQVSKNEKIVIRFSHVVGEDTPKGQAARMFAKLMKERTNGKVEVQVFSNSSLYKDSEETDALQQNRIQIIAPATPKLSSLVPELAAFDLPYLYSDLDRYHQVLDGPVGQQIAASLYQQNMVELAYWDGGMKQFTNSVRPIRTPEDLAGMTMRIMPSAVLDQQFKLLQVTPVEINFNDLYSALTKKQVDGQENSISNIYSKRFFQVQKYLTLSDHGLLGYVVVMNRDFWNSLDPETRRTISLVMQEVTDWERQQAVQFEQNNLKAMSNCQCIEIDRLSQAEKDRWKEFYQPLYQTMEQKLGTHFFRQLNPQP</sequence>
<dbReference type="GO" id="GO:0030288">
    <property type="term" value="C:outer membrane-bounded periplasmic space"/>
    <property type="evidence" value="ECO:0007669"/>
    <property type="project" value="InterPro"/>
</dbReference>
<dbReference type="NCBIfam" id="TIGR00787">
    <property type="entry name" value="dctP"/>
    <property type="match status" value="1"/>
</dbReference>
<keyword evidence="2" id="KW-0813">Transport</keyword>
<evidence type="ECO:0000256" key="2">
    <source>
        <dbReference type="ARBA" id="ARBA00022448"/>
    </source>
</evidence>
<gene>
    <name evidence="5" type="ORF">skT53_13880</name>
</gene>
<dbReference type="PANTHER" id="PTHR33376">
    <property type="match status" value="1"/>
</dbReference>
<feature type="signal peptide" evidence="4">
    <location>
        <begin position="1"/>
        <end position="23"/>
    </location>
</feature>
<evidence type="ECO:0000256" key="3">
    <source>
        <dbReference type="ARBA" id="ARBA00022729"/>
    </source>
</evidence>
<proteinExistence type="inferred from homology"/>
<dbReference type="PIRSF" id="PIRSF006470">
    <property type="entry name" value="DctB"/>
    <property type="match status" value="1"/>
</dbReference>
<feature type="chain" id="PRO_5032279829" evidence="4">
    <location>
        <begin position="24"/>
        <end position="340"/>
    </location>
</feature>
<comment type="similarity">
    <text evidence="1">Belongs to the bacterial solute-binding protein 7 family.</text>
</comment>
<dbReference type="Proteomes" id="UP000593802">
    <property type="component" value="Chromosome"/>
</dbReference>
<dbReference type="GO" id="GO:0055085">
    <property type="term" value="P:transmembrane transport"/>
    <property type="evidence" value="ECO:0007669"/>
    <property type="project" value="InterPro"/>
</dbReference>
<dbReference type="RefSeq" id="WP_200760410.1">
    <property type="nucleotide sequence ID" value="NZ_AP023366.1"/>
</dbReference>
<evidence type="ECO:0000256" key="1">
    <source>
        <dbReference type="ARBA" id="ARBA00009023"/>
    </source>
</evidence>
<evidence type="ECO:0000256" key="4">
    <source>
        <dbReference type="SAM" id="SignalP"/>
    </source>
</evidence>
<dbReference type="InterPro" id="IPR018389">
    <property type="entry name" value="DctP_fam"/>
</dbReference>
<dbReference type="NCBIfam" id="NF037995">
    <property type="entry name" value="TRAP_S1"/>
    <property type="match status" value="1"/>
</dbReference>
<dbReference type="AlphaFoldDB" id="A0A7I8D8C8"/>
<keyword evidence="3 4" id="KW-0732">Signal</keyword>
<protein>
    <submittedName>
        <fullName evidence="5">C4-dicarboxylate ABC transporter</fullName>
    </submittedName>
</protein>
<evidence type="ECO:0000313" key="6">
    <source>
        <dbReference type="Proteomes" id="UP000593802"/>
    </source>
</evidence>
<dbReference type="KEGG" id="eff:skT53_13880"/>
<name>A0A7I8D8C8_9BACL</name>